<evidence type="ECO:0000256" key="1">
    <source>
        <dbReference type="ARBA" id="ARBA00022729"/>
    </source>
</evidence>
<evidence type="ECO:0000313" key="4">
    <source>
        <dbReference type="EMBL" id="PCJ40243.1"/>
    </source>
</evidence>
<dbReference type="Pfam" id="PF00756">
    <property type="entry name" value="Esterase"/>
    <property type="match status" value="1"/>
</dbReference>
<dbReference type="GO" id="GO:0016787">
    <property type="term" value="F:hydrolase activity"/>
    <property type="evidence" value="ECO:0007669"/>
    <property type="project" value="UniProtKB-KW"/>
</dbReference>
<proteinExistence type="predicted"/>
<protein>
    <recommendedName>
        <fullName evidence="6">Esterase</fullName>
    </recommendedName>
</protein>
<gene>
    <name evidence="4" type="ORF">COA71_12100</name>
</gene>
<evidence type="ECO:0000256" key="2">
    <source>
        <dbReference type="ARBA" id="ARBA00022801"/>
    </source>
</evidence>
<dbReference type="SUPFAM" id="SSF53474">
    <property type="entry name" value="alpha/beta-Hydrolases"/>
    <property type="match status" value="1"/>
</dbReference>
<comment type="caution">
    <text evidence="4">The sequence shown here is derived from an EMBL/GenBank/DDBJ whole genome shotgun (WGS) entry which is preliminary data.</text>
</comment>
<evidence type="ECO:0008006" key="6">
    <source>
        <dbReference type="Google" id="ProtNLM"/>
    </source>
</evidence>
<keyword evidence="2" id="KW-0378">Hydrolase</keyword>
<dbReference type="PANTHER" id="PTHR43037">
    <property type="entry name" value="UNNAMED PRODUCT-RELATED"/>
    <property type="match status" value="1"/>
</dbReference>
<feature type="signal peptide" evidence="3">
    <location>
        <begin position="1"/>
        <end position="23"/>
    </location>
</feature>
<accession>A0A2A5C903</accession>
<dbReference type="InterPro" id="IPR000801">
    <property type="entry name" value="Esterase-like"/>
</dbReference>
<sequence length="239" mass="26608">MKLVLKLLNSLILLAPLISPAFAEVSEETREFGGLDVRYRIILPDNFDPSQTYPTVLQFPGGGQTWNIVVGSTDADWREVAEQDGYIVISPSAPNGQLFFQGGDRVFPEFIEYILAAYPVANNKLHITGISNGGLSAFHIASMYPDYFISVTGYPGLLNGASAERLEALRPLCIYMHVGDRDSNWISAMQNQYQTLQRDGFNISFNVEADQNHVLDVRKDNLRARLFAELERARSGCAN</sequence>
<dbReference type="InterPro" id="IPR029058">
    <property type="entry name" value="AB_hydrolase_fold"/>
</dbReference>
<dbReference type="Gene3D" id="3.40.50.1820">
    <property type="entry name" value="alpha/beta hydrolase"/>
    <property type="match status" value="1"/>
</dbReference>
<dbReference type="PANTHER" id="PTHR43037:SF5">
    <property type="entry name" value="FERULOYL ESTERASE"/>
    <property type="match status" value="1"/>
</dbReference>
<evidence type="ECO:0000256" key="3">
    <source>
        <dbReference type="SAM" id="SignalP"/>
    </source>
</evidence>
<evidence type="ECO:0000313" key="5">
    <source>
        <dbReference type="Proteomes" id="UP000228987"/>
    </source>
</evidence>
<name>A0A2A5C903_9GAMM</name>
<dbReference type="AlphaFoldDB" id="A0A2A5C903"/>
<reference evidence="5" key="1">
    <citation type="submission" date="2017-08" db="EMBL/GenBank/DDBJ databases">
        <title>A dynamic microbial community with high functional redundancy inhabits the cold, oxic subseafloor aquifer.</title>
        <authorList>
            <person name="Tully B.J."/>
            <person name="Wheat C.G."/>
            <person name="Glazer B.T."/>
            <person name="Huber J.A."/>
        </authorList>
    </citation>
    <scope>NUCLEOTIDE SEQUENCE [LARGE SCALE GENOMIC DNA]</scope>
</reference>
<dbReference type="EMBL" id="NVWI01000010">
    <property type="protein sequence ID" value="PCJ40243.1"/>
    <property type="molecule type" value="Genomic_DNA"/>
</dbReference>
<feature type="chain" id="PRO_5013173128" description="Esterase" evidence="3">
    <location>
        <begin position="24"/>
        <end position="239"/>
    </location>
</feature>
<dbReference type="InterPro" id="IPR050955">
    <property type="entry name" value="Plant_Biomass_Hydrol_Est"/>
</dbReference>
<dbReference type="Proteomes" id="UP000228987">
    <property type="component" value="Unassembled WGS sequence"/>
</dbReference>
<organism evidence="4 5">
    <name type="scientific">SAR86 cluster bacterium</name>
    <dbReference type="NCBI Taxonomy" id="2030880"/>
    <lineage>
        <taxon>Bacteria</taxon>
        <taxon>Pseudomonadati</taxon>
        <taxon>Pseudomonadota</taxon>
        <taxon>Gammaproteobacteria</taxon>
        <taxon>SAR86 cluster</taxon>
    </lineage>
</organism>
<keyword evidence="1 3" id="KW-0732">Signal</keyword>